<organism evidence="2 3">
    <name type="scientific">Streptomyces phage Amethyst</name>
    <dbReference type="NCBI Taxonomy" id="2041205"/>
    <lineage>
        <taxon>Viruses</taxon>
        <taxon>Duplodnaviria</taxon>
        <taxon>Heunggongvirae</taxon>
        <taxon>Uroviricota</taxon>
        <taxon>Caudoviricetes</taxon>
        <taxon>Arquatrovirinae</taxon>
        <taxon>Omarvirus</taxon>
        <taxon>Omarvirus amethyst</taxon>
    </lineage>
</organism>
<dbReference type="InterPro" id="IPR013766">
    <property type="entry name" value="Thioredoxin_domain"/>
</dbReference>
<evidence type="ECO:0000313" key="3">
    <source>
        <dbReference type="Proteomes" id="UP000228562"/>
    </source>
</evidence>
<evidence type="ECO:0000259" key="1">
    <source>
        <dbReference type="Pfam" id="PF00085"/>
    </source>
</evidence>
<dbReference type="InterPro" id="IPR036249">
    <property type="entry name" value="Thioredoxin-like_sf"/>
</dbReference>
<accession>A0A291LGW3</accession>
<evidence type="ECO:0000313" key="2">
    <source>
        <dbReference type="EMBL" id="ATI18626.1"/>
    </source>
</evidence>
<keyword evidence="3" id="KW-1185">Reference proteome</keyword>
<dbReference type="CDD" id="cd02947">
    <property type="entry name" value="TRX_family"/>
    <property type="match status" value="1"/>
</dbReference>
<name>A0A291LGW3_9CAUD</name>
<sequence>MNVLYFTSPHCRPCRSFGPLLKQELAELGVEAETVLVDTFAGLSKADSYDVSSTPTVVIERNGEEISRFTGALLGDSLKDALSVLR</sequence>
<reference evidence="2 3" key="1">
    <citation type="submission" date="2017-08" db="EMBL/GenBank/DDBJ databases">
        <authorList>
            <person name="Spangler E.H."/>
            <person name="Amajor V.O."/>
            <person name="Gomez X.D."/>
            <person name="Bhuiyan S."/>
            <person name="Layton S.R."/>
            <person name="Kim T."/>
            <person name="Hughes L.E."/>
            <person name="Garlena R.A."/>
            <person name="Russell D.A."/>
            <person name="Pope W.H."/>
            <person name="Jacobs-Sera D."/>
            <person name="Hendrix R.W."/>
            <person name="Hatfull G.F."/>
        </authorList>
    </citation>
    <scope>NUCLEOTIDE SEQUENCE [LARGE SCALE GENOMIC DNA]</scope>
</reference>
<gene>
    <name evidence="2" type="ORF">SEA_AMETHYST_4</name>
</gene>
<feature type="domain" description="Thioredoxin" evidence="1">
    <location>
        <begin position="3"/>
        <end position="82"/>
    </location>
</feature>
<dbReference type="Proteomes" id="UP000228562">
    <property type="component" value="Segment"/>
</dbReference>
<dbReference type="EMBL" id="MF766044">
    <property type="protein sequence ID" value="ATI18626.1"/>
    <property type="molecule type" value="Genomic_DNA"/>
</dbReference>
<protein>
    <submittedName>
        <fullName evidence="2">Thioredoxin</fullName>
    </submittedName>
</protein>
<dbReference type="Pfam" id="PF00085">
    <property type="entry name" value="Thioredoxin"/>
    <property type="match status" value="1"/>
</dbReference>
<dbReference type="Gene3D" id="3.40.30.10">
    <property type="entry name" value="Glutaredoxin"/>
    <property type="match status" value="1"/>
</dbReference>
<dbReference type="SUPFAM" id="SSF52833">
    <property type="entry name" value="Thioredoxin-like"/>
    <property type="match status" value="1"/>
</dbReference>
<proteinExistence type="predicted"/>